<keyword evidence="6" id="KW-0533">Nickel</keyword>
<evidence type="ECO:0000256" key="11">
    <source>
        <dbReference type="ARBA" id="ARBA00023136"/>
    </source>
</evidence>
<keyword evidence="8 13" id="KW-1133">Transmembrane helix</keyword>
<comment type="caution">
    <text evidence="14">The sequence shown here is derived from an EMBL/GenBank/DDBJ whole genome shotgun (WGS) entry which is preliminary data.</text>
</comment>
<name>A0A0N0XK46_9NEIS</name>
<dbReference type="InterPro" id="IPR011541">
    <property type="entry name" value="Ni/Co_transpt_high_affinity"/>
</dbReference>
<evidence type="ECO:0000313" key="14">
    <source>
        <dbReference type="EMBL" id="KPC54218.1"/>
    </source>
</evidence>
<reference evidence="14 15" key="1">
    <citation type="submission" date="2015-07" db="EMBL/GenBank/DDBJ databases">
        <title>Draft genome sequence of the Amantichitinum ursilacus IGB-41, a new chitin-degrading bacterium.</title>
        <authorList>
            <person name="Kirstahler P."/>
            <person name="Guenther M."/>
            <person name="Grumaz C."/>
            <person name="Rupp S."/>
            <person name="Zibek S."/>
            <person name="Sohn K."/>
        </authorList>
    </citation>
    <scope>NUCLEOTIDE SEQUENCE [LARGE SCALE GENOMIC DNA]</scope>
    <source>
        <strain evidence="14 15">IGB-41</strain>
    </source>
</reference>
<evidence type="ECO:0000256" key="3">
    <source>
        <dbReference type="ARBA" id="ARBA00022426"/>
    </source>
</evidence>
<dbReference type="GO" id="GO:0006824">
    <property type="term" value="P:cobalt ion transport"/>
    <property type="evidence" value="ECO:0007669"/>
    <property type="project" value="UniProtKB-KW"/>
</dbReference>
<dbReference type="PANTHER" id="PTHR40659:SF1">
    <property type="entry name" value="NICKEL_COBALT EFFLUX SYSTEM RCNA"/>
    <property type="match status" value="1"/>
</dbReference>
<feature type="transmembrane region" description="Helical" evidence="13">
    <location>
        <begin position="264"/>
        <end position="288"/>
    </location>
</feature>
<evidence type="ECO:0000256" key="1">
    <source>
        <dbReference type="ARBA" id="ARBA00002510"/>
    </source>
</evidence>
<evidence type="ECO:0000256" key="4">
    <source>
        <dbReference type="ARBA" id="ARBA00022448"/>
    </source>
</evidence>
<evidence type="ECO:0000256" key="9">
    <source>
        <dbReference type="ARBA" id="ARBA00023065"/>
    </source>
</evidence>
<evidence type="ECO:0000256" key="10">
    <source>
        <dbReference type="ARBA" id="ARBA00023112"/>
    </source>
</evidence>
<feature type="transmembrane region" description="Helical" evidence="13">
    <location>
        <begin position="342"/>
        <end position="365"/>
    </location>
</feature>
<sequence length="369" mass="37981">METQLLIAWRMSLLWITRWTLCALLLGGAGAAWAAPALDYFGRPLAASAPAASVAASASAPAPAATQPQPETQTHWSIPAPIQHALATAIRWQSRLNAQLTQQAKAARDGHTWAAVQGMILLSFLYGVLHAIGPGHGKIVISGYFVSQRARVSHGLLMSATAALMQALVAIALVGVLAALSGATAQTIIGHAASLEMVSYAAIAALGLVMLNRLRQGQDACGHDHSKDSGGSAALRPRRNAAATGARRALGQPAYRVVNQPHTLATLLLTGGAVGLRPCSGAILVLLFCLANGIFMVGVIAALAMAAGVAITVSAISLGALGAQRMLAGRAASLRWRRRLSWAGAIVITLFGLLQALLLALGLVLPSAA</sequence>
<evidence type="ECO:0000256" key="8">
    <source>
        <dbReference type="ARBA" id="ARBA00022989"/>
    </source>
</evidence>
<comment type="function">
    <text evidence="1">Efflux system for nickel and cobalt.</text>
</comment>
<dbReference type="GO" id="GO:0046583">
    <property type="term" value="F:monoatomic cation efflux transmembrane transporter activity"/>
    <property type="evidence" value="ECO:0007669"/>
    <property type="project" value="TreeGrafter"/>
</dbReference>
<keyword evidence="3" id="KW-0171">Cobalt transport</keyword>
<keyword evidence="11 13" id="KW-0472">Membrane</keyword>
<evidence type="ECO:0000256" key="12">
    <source>
        <dbReference type="ARBA" id="ARBA00023285"/>
    </source>
</evidence>
<evidence type="ECO:0000256" key="5">
    <source>
        <dbReference type="ARBA" id="ARBA00022475"/>
    </source>
</evidence>
<proteinExistence type="inferred from homology"/>
<gene>
    <name evidence="14" type="ORF">WG78_06200</name>
</gene>
<dbReference type="AlphaFoldDB" id="A0A0N0XK46"/>
<accession>A0A0N0XK46</accession>
<keyword evidence="12" id="KW-0170">Cobalt</keyword>
<dbReference type="Proteomes" id="UP000037939">
    <property type="component" value="Unassembled WGS sequence"/>
</dbReference>
<evidence type="ECO:0000256" key="6">
    <source>
        <dbReference type="ARBA" id="ARBA00022596"/>
    </source>
</evidence>
<dbReference type="PANTHER" id="PTHR40659">
    <property type="entry name" value="NICKEL/COBALT EFFLUX SYSTEM RCNA"/>
    <property type="match status" value="1"/>
</dbReference>
<feature type="transmembrane region" description="Helical" evidence="13">
    <location>
        <begin position="294"/>
        <end position="321"/>
    </location>
</feature>
<dbReference type="Pfam" id="PF03824">
    <property type="entry name" value="NicO"/>
    <property type="match status" value="1"/>
</dbReference>
<keyword evidence="7 13" id="KW-0812">Transmembrane</keyword>
<dbReference type="GO" id="GO:0032025">
    <property type="term" value="P:response to cobalt ion"/>
    <property type="evidence" value="ECO:0007669"/>
    <property type="project" value="TreeGrafter"/>
</dbReference>
<dbReference type="EMBL" id="LAQT01000003">
    <property type="protein sequence ID" value="KPC54218.1"/>
    <property type="molecule type" value="Genomic_DNA"/>
</dbReference>
<feature type="transmembrane region" description="Helical" evidence="13">
    <location>
        <begin position="188"/>
        <end position="211"/>
    </location>
</feature>
<evidence type="ECO:0000256" key="7">
    <source>
        <dbReference type="ARBA" id="ARBA00022692"/>
    </source>
</evidence>
<dbReference type="GO" id="GO:0015099">
    <property type="term" value="F:nickel cation transmembrane transporter activity"/>
    <property type="evidence" value="ECO:0007669"/>
    <property type="project" value="UniProtKB-UniRule"/>
</dbReference>
<evidence type="ECO:0000313" key="15">
    <source>
        <dbReference type="Proteomes" id="UP000037939"/>
    </source>
</evidence>
<feature type="transmembrane region" description="Helical" evidence="13">
    <location>
        <begin position="156"/>
        <end position="182"/>
    </location>
</feature>
<comment type="similarity">
    <text evidence="13">Belongs to the NiCoT transporter (TC 2.A.52) family.</text>
</comment>
<keyword evidence="4 13" id="KW-0813">Transport</keyword>
<dbReference type="GO" id="GO:0010045">
    <property type="term" value="P:response to nickel cation"/>
    <property type="evidence" value="ECO:0007669"/>
    <property type="project" value="TreeGrafter"/>
</dbReference>
<evidence type="ECO:0000256" key="2">
    <source>
        <dbReference type="ARBA" id="ARBA00004651"/>
    </source>
</evidence>
<keyword evidence="15" id="KW-1185">Reference proteome</keyword>
<organism evidence="14 15">
    <name type="scientific">Amantichitinum ursilacus</name>
    <dbReference type="NCBI Taxonomy" id="857265"/>
    <lineage>
        <taxon>Bacteria</taxon>
        <taxon>Pseudomonadati</taxon>
        <taxon>Pseudomonadota</taxon>
        <taxon>Betaproteobacteria</taxon>
        <taxon>Neisseriales</taxon>
        <taxon>Chitinibacteraceae</taxon>
        <taxon>Amantichitinum</taxon>
    </lineage>
</organism>
<feature type="transmembrane region" description="Helical" evidence="13">
    <location>
        <begin position="114"/>
        <end position="135"/>
    </location>
</feature>
<dbReference type="InterPro" id="IPR051224">
    <property type="entry name" value="NiCoT_RcnA"/>
</dbReference>
<keyword evidence="5" id="KW-1003">Cell membrane</keyword>
<evidence type="ECO:0000256" key="13">
    <source>
        <dbReference type="RuleBase" id="RU362101"/>
    </source>
</evidence>
<keyword evidence="9" id="KW-0406">Ion transport</keyword>
<dbReference type="PATRIC" id="fig|857265.3.peg.1269"/>
<dbReference type="GO" id="GO:0005886">
    <property type="term" value="C:plasma membrane"/>
    <property type="evidence" value="ECO:0007669"/>
    <property type="project" value="UniProtKB-SubCell"/>
</dbReference>
<dbReference type="STRING" id="857265.WG78_06200"/>
<protein>
    <recommendedName>
        <fullName evidence="13">Nickel/cobalt efflux system</fullName>
    </recommendedName>
</protein>
<keyword evidence="10" id="KW-0921">Nickel transport</keyword>
<comment type="subcellular location">
    <subcellularLocation>
        <location evidence="2 13">Cell membrane</location>
        <topology evidence="2 13">Multi-pass membrane protein</topology>
    </subcellularLocation>
</comment>